<dbReference type="Proteomes" id="UP000190814">
    <property type="component" value="Unassembled WGS sequence"/>
</dbReference>
<dbReference type="Pfam" id="PF04982">
    <property type="entry name" value="TM_HPP"/>
    <property type="match status" value="1"/>
</dbReference>
<protein>
    <submittedName>
        <fullName evidence="3">HPP family protein</fullName>
    </submittedName>
</protein>
<keyword evidence="4" id="KW-1185">Reference proteome</keyword>
<feature type="transmembrane region" description="Helical" evidence="1">
    <location>
        <begin position="212"/>
        <end position="232"/>
    </location>
</feature>
<reference evidence="3 4" key="1">
    <citation type="submission" date="2017-02" db="EMBL/GenBank/DDBJ databases">
        <authorList>
            <person name="Peterson S.W."/>
        </authorList>
    </citation>
    <scope>NUCLEOTIDE SEQUENCE [LARGE SCALE GENOMIC DNA]</scope>
    <source>
        <strain evidence="3 4">ATCC 35992</strain>
    </source>
</reference>
<feature type="transmembrane region" description="Helical" evidence="1">
    <location>
        <begin position="90"/>
        <end position="115"/>
    </location>
</feature>
<dbReference type="EMBL" id="FUXZ01000007">
    <property type="protein sequence ID" value="SKA66518.1"/>
    <property type="molecule type" value="Genomic_DNA"/>
</dbReference>
<feature type="transmembrane region" description="Helical" evidence="1">
    <location>
        <begin position="122"/>
        <end position="147"/>
    </location>
</feature>
<organism evidence="3 4">
    <name type="scientific">Eubacterium uniforme</name>
    <dbReference type="NCBI Taxonomy" id="39495"/>
    <lineage>
        <taxon>Bacteria</taxon>
        <taxon>Bacillati</taxon>
        <taxon>Bacillota</taxon>
        <taxon>Clostridia</taxon>
        <taxon>Eubacteriales</taxon>
        <taxon>Eubacteriaceae</taxon>
        <taxon>Eubacterium</taxon>
    </lineage>
</organism>
<accession>A0A1T4VNT7</accession>
<evidence type="ECO:0000256" key="1">
    <source>
        <dbReference type="SAM" id="Phobius"/>
    </source>
</evidence>
<dbReference type="InterPro" id="IPR058581">
    <property type="entry name" value="TM_HPP"/>
</dbReference>
<feature type="transmembrane region" description="Helical" evidence="1">
    <location>
        <begin position="167"/>
        <end position="191"/>
    </location>
</feature>
<keyword evidence="1" id="KW-0472">Membrane</keyword>
<keyword evidence="1" id="KW-0812">Transmembrane</keyword>
<dbReference type="RefSeq" id="WP_078766200.1">
    <property type="nucleotide sequence ID" value="NZ_FUXZ01000007.1"/>
</dbReference>
<gene>
    <name evidence="3" type="ORF">SAMN02745111_01331</name>
</gene>
<proteinExistence type="predicted"/>
<evidence type="ECO:0000259" key="2">
    <source>
        <dbReference type="Pfam" id="PF04982"/>
    </source>
</evidence>
<dbReference type="AlphaFoldDB" id="A0A1T4VNT7"/>
<feature type="domain" description="HPP transmembrane region" evidence="2">
    <location>
        <begin position="167"/>
        <end position="299"/>
    </location>
</feature>
<feature type="transmembrane region" description="Helical" evidence="1">
    <location>
        <begin position="282"/>
        <end position="303"/>
    </location>
</feature>
<dbReference type="OrthoDB" id="3193075at2"/>
<name>A0A1T4VNT7_9FIRM</name>
<feature type="transmembrane region" description="Helical" evidence="1">
    <location>
        <begin position="60"/>
        <end position="78"/>
    </location>
</feature>
<evidence type="ECO:0000313" key="3">
    <source>
        <dbReference type="EMBL" id="SKA66518.1"/>
    </source>
</evidence>
<feature type="transmembrane region" description="Helical" evidence="1">
    <location>
        <begin position="238"/>
        <end position="256"/>
    </location>
</feature>
<dbReference type="STRING" id="39495.SAMN02745111_01331"/>
<feature type="transmembrane region" description="Helical" evidence="1">
    <location>
        <begin position="33"/>
        <end position="48"/>
    </location>
</feature>
<feature type="transmembrane region" description="Helical" evidence="1">
    <location>
        <begin position="7"/>
        <end position="27"/>
    </location>
</feature>
<evidence type="ECO:0000313" key="4">
    <source>
        <dbReference type="Proteomes" id="UP000190814"/>
    </source>
</evidence>
<sequence>MHNKIKMMIPYLCTVLLVMLMTLFSEVLNEKEIIFPEITALAVGYMVAKKRSWKVNGKRMLALITVCAILGVGIVRYLNAPILVEVVVAYSFAQVLFMYSGTTFAPFVSAIVLPVMMQTESIIYPISAFALTLLIIIFHNIFIFLGIREDEDYIPVKLNLEEDKLDAAIRILCVTLMASVAFMSGFRFIIAPPLLVAFTEFSRPRNKTRNKPVKVVFVITICAFVGVITRYIVVIKLLLPLTIAAVIATSIMLIILNKTEMYMPPVGAITMLSMIIKKEILFTYPIQIFVGSVVIMVMSRNLFMKRQDRGKYETEHELKAG</sequence>
<keyword evidence="1" id="KW-1133">Transmembrane helix</keyword>